<reference evidence="7" key="1">
    <citation type="submission" date="2020-10" db="EMBL/GenBank/DDBJ databases">
        <authorList>
            <person name="Gilroy R."/>
        </authorList>
    </citation>
    <scope>NUCLEOTIDE SEQUENCE</scope>
    <source>
        <strain evidence="7">ChiSjej4B22-8148</strain>
    </source>
</reference>
<evidence type="ECO:0000256" key="2">
    <source>
        <dbReference type="ARBA" id="ARBA00007118"/>
    </source>
</evidence>
<evidence type="ECO:0000256" key="5">
    <source>
        <dbReference type="ARBA" id="ARBA00023002"/>
    </source>
</evidence>
<evidence type="ECO:0000256" key="3">
    <source>
        <dbReference type="ARBA" id="ARBA00022630"/>
    </source>
</evidence>
<sequence>MLKDLIIKNRSYRGYDSGRKVTREELEDMVDCARLSASSVNRQPLKYYLAWEQEEVDRIQALTKWARGLPELTLPHPGKNPAAFIVICQDMLLGDSKARFQKDVGIAAQSILLRAVEMGLGGCMIGNFSPAAIKETLELSPDLEPVLIVAVGKPDEKIVLTEAAPGDSVDYYRDDEDVHYVPKRRLQDVVLSRKA</sequence>
<dbReference type="PANTHER" id="PTHR43673:SF2">
    <property type="entry name" value="NITROREDUCTASE"/>
    <property type="match status" value="1"/>
</dbReference>
<evidence type="ECO:0000313" key="7">
    <source>
        <dbReference type="EMBL" id="HIR14857.1"/>
    </source>
</evidence>
<evidence type="ECO:0000256" key="1">
    <source>
        <dbReference type="ARBA" id="ARBA00001917"/>
    </source>
</evidence>
<dbReference type="Gene3D" id="3.40.109.10">
    <property type="entry name" value="NADH Oxidase"/>
    <property type="match status" value="1"/>
</dbReference>
<dbReference type="Pfam" id="PF00881">
    <property type="entry name" value="Nitroreductase"/>
    <property type="match status" value="1"/>
</dbReference>
<dbReference type="GO" id="GO:0016491">
    <property type="term" value="F:oxidoreductase activity"/>
    <property type="evidence" value="ECO:0007669"/>
    <property type="project" value="UniProtKB-KW"/>
</dbReference>
<gene>
    <name evidence="7" type="ORF">IAB31_13160</name>
</gene>
<dbReference type="EMBL" id="DVGK01000155">
    <property type="protein sequence ID" value="HIR14857.1"/>
    <property type="molecule type" value="Genomic_DNA"/>
</dbReference>
<dbReference type="SUPFAM" id="SSF55469">
    <property type="entry name" value="FMN-dependent nitroreductase-like"/>
    <property type="match status" value="1"/>
</dbReference>
<reference evidence="7" key="2">
    <citation type="journal article" date="2021" name="PeerJ">
        <title>Extensive microbial diversity within the chicken gut microbiome revealed by metagenomics and culture.</title>
        <authorList>
            <person name="Gilroy R."/>
            <person name="Ravi A."/>
            <person name="Getino M."/>
            <person name="Pursley I."/>
            <person name="Horton D.L."/>
            <person name="Alikhan N.F."/>
            <person name="Baker D."/>
            <person name="Gharbi K."/>
            <person name="Hall N."/>
            <person name="Watson M."/>
            <person name="Adriaenssens E.M."/>
            <person name="Foster-Nyarko E."/>
            <person name="Jarju S."/>
            <person name="Secka A."/>
            <person name="Antonio M."/>
            <person name="Oren A."/>
            <person name="Chaudhuri R.R."/>
            <person name="La Ragione R."/>
            <person name="Hildebrand F."/>
            <person name="Pallen M.J."/>
        </authorList>
    </citation>
    <scope>NUCLEOTIDE SEQUENCE</scope>
    <source>
        <strain evidence="7">ChiSjej4B22-8148</strain>
    </source>
</reference>
<dbReference type="InterPro" id="IPR000415">
    <property type="entry name" value="Nitroreductase-like"/>
</dbReference>
<name>A0A9D1AGC1_9FIRM</name>
<dbReference type="Proteomes" id="UP000886757">
    <property type="component" value="Unassembled WGS sequence"/>
</dbReference>
<evidence type="ECO:0000256" key="4">
    <source>
        <dbReference type="ARBA" id="ARBA00022643"/>
    </source>
</evidence>
<comment type="caution">
    <text evidence="7">The sequence shown here is derived from an EMBL/GenBank/DDBJ whole genome shotgun (WGS) entry which is preliminary data.</text>
</comment>
<proteinExistence type="inferred from homology"/>
<comment type="similarity">
    <text evidence="2">Belongs to the nitroreductase family.</text>
</comment>
<feature type="domain" description="Nitroreductase" evidence="6">
    <location>
        <begin position="10"/>
        <end position="153"/>
    </location>
</feature>
<keyword evidence="3" id="KW-0285">Flavoprotein</keyword>
<evidence type="ECO:0000313" key="8">
    <source>
        <dbReference type="Proteomes" id="UP000886757"/>
    </source>
</evidence>
<keyword evidence="5" id="KW-0560">Oxidoreductase</keyword>
<comment type="cofactor">
    <cofactor evidence="1">
        <name>FMN</name>
        <dbReference type="ChEBI" id="CHEBI:58210"/>
    </cofactor>
</comment>
<accession>A0A9D1AGC1</accession>
<keyword evidence="4" id="KW-0288">FMN</keyword>
<protein>
    <submittedName>
        <fullName evidence="7">Nitroreductase family protein</fullName>
    </submittedName>
</protein>
<dbReference type="InterPro" id="IPR023312">
    <property type="entry name" value="Put_nitroreductase_C_bac"/>
</dbReference>
<evidence type="ECO:0000259" key="6">
    <source>
        <dbReference type="Pfam" id="PF00881"/>
    </source>
</evidence>
<dbReference type="InterPro" id="IPR029479">
    <property type="entry name" value="Nitroreductase"/>
</dbReference>
<dbReference type="Gene3D" id="2.20.180.10">
    <property type="entry name" value="putative fmn-dependent nitroreductase like domains"/>
    <property type="match status" value="1"/>
</dbReference>
<dbReference type="AlphaFoldDB" id="A0A9D1AGC1"/>
<organism evidence="7 8">
    <name type="scientific">Candidatus Choladousia intestinavium</name>
    <dbReference type="NCBI Taxonomy" id="2840727"/>
    <lineage>
        <taxon>Bacteria</taxon>
        <taxon>Bacillati</taxon>
        <taxon>Bacillota</taxon>
        <taxon>Clostridia</taxon>
        <taxon>Lachnospirales</taxon>
        <taxon>Lachnospiraceae</taxon>
        <taxon>Lachnospiraceae incertae sedis</taxon>
        <taxon>Candidatus Choladousia</taxon>
    </lineage>
</organism>
<dbReference type="PANTHER" id="PTHR43673">
    <property type="entry name" value="NAD(P)H NITROREDUCTASE YDGI-RELATED"/>
    <property type="match status" value="1"/>
</dbReference>